<name>A0A1L3KMU3_9VIRU</name>
<accession>A0A1L3KMU3</accession>
<proteinExistence type="predicted"/>
<organism evidence="2 3">
    <name type="scientific">Hubei odonate virus 11</name>
    <dbReference type="NCBI Taxonomy" id="1922992"/>
    <lineage>
        <taxon>Viruses</taxon>
        <taxon>Riboviria</taxon>
        <taxon>Orthornavirae</taxon>
        <taxon>Negarnaviricota</taxon>
        <taxon>Haploviricotina</taxon>
        <taxon>Monjiviricetes</taxon>
        <taxon>Jingchuvirales</taxon>
        <taxon>Chuviridae</taxon>
        <taxon>Odonatavirus</taxon>
        <taxon>Odonatavirus fabricii</taxon>
    </lineage>
</organism>
<dbReference type="OrthoDB" id="26918at10239"/>
<dbReference type="RefSeq" id="YP_009336948.1">
    <property type="nucleotide sequence ID" value="NC_032956.1"/>
</dbReference>
<sequence>MQNPAMEVDNVRPGPSGAQRPVVPEHQILTLGVREPRYAEIAALAGKPDSGFRTSPSFSQQLFHNLVTPNIMYRGFLLTHTSANFPRVMYQTGAYLAGAVVAIGFAKMKVPQSATVDDIKLRIIGEVTAINIAPELLLQTQEADALFLEIMNFILRSDPAIFRGGLEYTSDEFVSAYSDPRNVDVYPIGAGFKIPLPWSNDVELRQNSMADATRICLWLTTKLANNYKNCKPELSFSYLIAICRRGSVTTQFLTKVSDDINTELGRTVSFDEDLIRKIYRIYGIFINENNAENVLRNILTWIPEEGLRLRLMLQHAEGSGLTPHYTVKEALLKYPDFPWGRVDGLLSGEIRSFIRAWALIKGNLYYGFKRDLKEASSQSFKGLAYVAKELLIKAAGKGGLKAYRGWTRTPPSKGLLDEIIENYLASMGEEAAALDQTTLDQLRFIANSTR</sequence>
<evidence type="ECO:0000256" key="1">
    <source>
        <dbReference type="SAM" id="MobiDB-lite"/>
    </source>
</evidence>
<dbReference type="GeneID" id="30854357"/>
<reference evidence="2 3" key="1">
    <citation type="journal article" date="2016" name="Nature">
        <title>Redefining the invertebrate RNA virosphere.</title>
        <authorList>
            <person name="Shi M."/>
            <person name="Lin X.D."/>
            <person name="Tian J.H."/>
            <person name="Chen L.J."/>
            <person name="Chen X."/>
            <person name="Li C.X."/>
            <person name="Qin X.C."/>
            <person name="Li J."/>
            <person name="Cao J.P."/>
            <person name="Eden J.S."/>
            <person name="Buchmann J."/>
            <person name="Wang W."/>
            <person name="Xu J."/>
            <person name="Holmes E.C."/>
            <person name="Zhang Y.Z."/>
        </authorList>
    </citation>
    <scope>NUCLEOTIDE SEQUENCE [LARGE SCALE GENOMIC DNA]</scope>
    <source>
        <strain evidence="2 3">QTM161788</strain>
    </source>
</reference>
<protein>
    <submittedName>
        <fullName evidence="2">Uncharacterized protein</fullName>
    </submittedName>
</protein>
<evidence type="ECO:0000313" key="3">
    <source>
        <dbReference type="Proteomes" id="UP000202577"/>
    </source>
</evidence>
<evidence type="ECO:0000313" key="2">
    <source>
        <dbReference type="EMBL" id="APG78702.1"/>
    </source>
</evidence>
<dbReference type="KEGG" id="vg:30854357"/>
<dbReference type="Proteomes" id="UP000202577">
    <property type="component" value="Segment"/>
</dbReference>
<dbReference type="EMBL" id="KX884419">
    <property type="protein sequence ID" value="APG78702.1"/>
    <property type="molecule type" value="Genomic_RNA"/>
</dbReference>
<keyword evidence="3" id="KW-1185">Reference proteome</keyword>
<feature type="region of interest" description="Disordered" evidence="1">
    <location>
        <begin position="1"/>
        <end position="21"/>
    </location>
</feature>